<evidence type="ECO:0000313" key="1">
    <source>
        <dbReference type="EMBL" id="KGM08987.1"/>
    </source>
</evidence>
<comment type="caution">
    <text evidence="1">The sequence shown here is derived from an EMBL/GenBank/DDBJ whole genome shotgun (WGS) entry which is preliminary data.</text>
</comment>
<gene>
    <name evidence="1" type="ORF">N868_05130</name>
</gene>
<organism evidence="1 2">
    <name type="scientific">Cellulomonas carbonis T26</name>
    <dbReference type="NCBI Taxonomy" id="947969"/>
    <lineage>
        <taxon>Bacteria</taxon>
        <taxon>Bacillati</taxon>
        <taxon>Actinomycetota</taxon>
        <taxon>Actinomycetes</taxon>
        <taxon>Micrococcales</taxon>
        <taxon>Cellulomonadaceae</taxon>
        <taxon>Cellulomonas</taxon>
    </lineage>
</organism>
<name>A0A0A0BMP3_9CELL</name>
<reference evidence="1 2" key="1">
    <citation type="submission" date="2013-08" db="EMBL/GenBank/DDBJ databases">
        <title>Genome sequencing of Cellulomonas carbonis T26.</title>
        <authorList>
            <person name="Chen F."/>
            <person name="Li Y."/>
            <person name="Wang G."/>
        </authorList>
    </citation>
    <scope>NUCLEOTIDE SEQUENCE [LARGE SCALE GENOMIC DNA]</scope>
    <source>
        <strain evidence="1 2">T26</strain>
    </source>
</reference>
<dbReference type="RefSeq" id="WP_043609594.1">
    <property type="nucleotide sequence ID" value="NZ_AXCY01000133.1"/>
</dbReference>
<dbReference type="OrthoDB" id="9847620at2"/>
<dbReference type="AlphaFoldDB" id="A0A0A0BMP3"/>
<proteinExistence type="predicted"/>
<reference evidence="1 2" key="2">
    <citation type="journal article" date="2015" name="Stand. Genomic Sci.">
        <title>Draft genome sequence of Cellulomonas carbonis T26(T) and comparative analysis of six Cellulomonas genomes.</title>
        <authorList>
            <person name="Zhuang W."/>
            <person name="Zhang S."/>
            <person name="Xia X."/>
            <person name="Wang G."/>
        </authorList>
    </citation>
    <scope>NUCLEOTIDE SEQUENCE [LARGE SCALE GENOMIC DNA]</scope>
    <source>
        <strain evidence="1 2">T26</strain>
    </source>
</reference>
<accession>A0A0A0BMP3</accession>
<sequence length="187" mass="20463">MGSQEKVIAGLRRYWSTQRFSPDLLERLRELPRAVVRTRAPEGFTAVSVSAAMVVRAALDGAERIGWVGDSRSLVLAVGSPTLSRSIRLITARPDREELATLAGCRHLVVDTFRGCLGTDRRVQDKVLELVRSADSVYVITQGGQATAEGVPLRAEFGSYPVVDCRLERGGDRLEVRTSDEPPTRTG</sequence>
<dbReference type="EMBL" id="AXCY01000133">
    <property type="protein sequence ID" value="KGM08987.1"/>
    <property type="molecule type" value="Genomic_DNA"/>
</dbReference>
<protein>
    <submittedName>
        <fullName evidence="1">Uncharacterized protein</fullName>
    </submittedName>
</protein>
<keyword evidence="2" id="KW-1185">Reference proteome</keyword>
<evidence type="ECO:0000313" key="2">
    <source>
        <dbReference type="Proteomes" id="UP000029839"/>
    </source>
</evidence>
<dbReference type="Proteomes" id="UP000029839">
    <property type="component" value="Unassembled WGS sequence"/>
</dbReference>